<gene>
    <name evidence="2" type="ORF">ACHAXA_000121</name>
</gene>
<dbReference type="AlphaFoldDB" id="A0ABD3RY05"/>
<evidence type="ECO:0000313" key="2">
    <source>
        <dbReference type="EMBL" id="KAL3817071.1"/>
    </source>
</evidence>
<accession>A0ABD3RY05</accession>
<dbReference type="Pfam" id="PF00612">
    <property type="entry name" value="IQ"/>
    <property type="match status" value="1"/>
</dbReference>
<dbReference type="EMBL" id="JALLPB020000120">
    <property type="protein sequence ID" value="KAL3817071.1"/>
    <property type="molecule type" value="Genomic_DNA"/>
</dbReference>
<sequence length="249" mass="29404">MDVGSPSCASPDSFLRDARLFNSDLGRHYVKCNFSNRLAGRFYQNGSLERHTFRMIRLAEMQERKRQLEEELRMEERRVELLKERLGETEKMRDNAHDLIGRIVRGLALFPASVRRRQAMESFRAMRRKFHARSAIAKFLQRRYRGRTSRVYAASRRELLRRKRRDESVTAIQANVRMMIQRRRYLSKKEMRLINQSAAVILIQATVRGTNKRQMYQAEMKRQSEAAGILSECGGVTRQGLRQRSYETI</sequence>
<evidence type="ECO:0000313" key="3">
    <source>
        <dbReference type="Proteomes" id="UP001530377"/>
    </source>
</evidence>
<feature type="coiled-coil region" evidence="1">
    <location>
        <begin position="58"/>
        <end position="92"/>
    </location>
</feature>
<keyword evidence="1" id="KW-0175">Coiled coil</keyword>
<organism evidence="2 3">
    <name type="scientific">Cyclostephanos tholiformis</name>
    <dbReference type="NCBI Taxonomy" id="382380"/>
    <lineage>
        <taxon>Eukaryota</taxon>
        <taxon>Sar</taxon>
        <taxon>Stramenopiles</taxon>
        <taxon>Ochrophyta</taxon>
        <taxon>Bacillariophyta</taxon>
        <taxon>Coscinodiscophyceae</taxon>
        <taxon>Thalassiosirophycidae</taxon>
        <taxon>Stephanodiscales</taxon>
        <taxon>Stephanodiscaceae</taxon>
        <taxon>Cyclostephanos</taxon>
    </lineage>
</organism>
<proteinExistence type="predicted"/>
<comment type="caution">
    <text evidence="2">The sequence shown here is derived from an EMBL/GenBank/DDBJ whole genome shotgun (WGS) entry which is preliminary data.</text>
</comment>
<name>A0ABD3RY05_9STRA</name>
<dbReference type="PROSITE" id="PS50096">
    <property type="entry name" value="IQ"/>
    <property type="match status" value="2"/>
</dbReference>
<keyword evidence="3" id="KW-1185">Reference proteome</keyword>
<dbReference type="Proteomes" id="UP001530377">
    <property type="component" value="Unassembled WGS sequence"/>
</dbReference>
<dbReference type="Gene3D" id="1.20.5.190">
    <property type="match status" value="1"/>
</dbReference>
<dbReference type="InterPro" id="IPR000048">
    <property type="entry name" value="IQ_motif_EF-hand-BS"/>
</dbReference>
<dbReference type="SUPFAM" id="SSF52540">
    <property type="entry name" value="P-loop containing nucleoside triphosphate hydrolases"/>
    <property type="match status" value="1"/>
</dbReference>
<dbReference type="InterPro" id="IPR027417">
    <property type="entry name" value="P-loop_NTPase"/>
</dbReference>
<dbReference type="SMART" id="SM00015">
    <property type="entry name" value="IQ"/>
    <property type="match status" value="3"/>
</dbReference>
<evidence type="ECO:0000256" key="1">
    <source>
        <dbReference type="SAM" id="Coils"/>
    </source>
</evidence>
<protein>
    <submittedName>
        <fullName evidence="2">Uncharacterized protein</fullName>
    </submittedName>
</protein>
<reference evidence="2 3" key="1">
    <citation type="submission" date="2024-10" db="EMBL/GenBank/DDBJ databases">
        <title>Updated reference genomes for cyclostephanoid diatoms.</title>
        <authorList>
            <person name="Roberts W.R."/>
            <person name="Alverson A.J."/>
        </authorList>
    </citation>
    <scope>NUCLEOTIDE SEQUENCE [LARGE SCALE GENOMIC DNA]</scope>
    <source>
        <strain evidence="2 3">AJA228-03</strain>
    </source>
</reference>